<evidence type="ECO:0000313" key="1">
    <source>
        <dbReference type="EMBL" id="MFC4027589.1"/>
    </source>
</evidence>
<sequence>MVYKIESSINQEEIGIYPQIEEAIYNCDPLNDVQFIDNIGKKEISFEPKTAIGILNKDALLTDLLSAPIMGFSEKLLVSNKMKNILDNYIKDNFQSFKCKIKISPSQIVDYWVLNPIKFNKQLIDYKKSEIYLMRGVLQKVKKINVSTYKEFKAESIELLRNKDELINIKFVNLFLKPNDVPFFAIDNVKGGFKYFISKEVKNIMIKSKITGVHFEKQE</sequence>
<protein>
    <submittedName>
        <fullName evidence="1">Uncharacterized protein</fullName>
    </submittedName>
</protein>
<organism evidence="1 2">
    <name type="scientific">Zunongwangia endophytica</name>
    <dbReference type="NCBI Taxonomy" id="1808945"/>
    <lineage>
        <taxon>Bacteria</taxon>
        <taxon>Pseudomonadati</taxon>
        <taxon>Bacteroidota</taxon>
        <taxon>Flavobacteriia</taxon>
        <taxon>Flavobacteriales</taxon>
        <taxon>Flavobacteriaceae</taxon>
        <taxon>Zunongwangia</taxon>
    </lineage>
</organism>
<name>A0ABV8H648_9FLAO</name>
<keyword evidence="2" id="KW-1185">Reference proteome</keyword>
<reference evidence="2" key="1">
    <citation type="journal article" date="2019" name="Int. J. Syst. Evol. Microbiol.">
        <title>The Global Catalogue of Microorganisms (GCM) 10K type strain sequencing project: providing services to taxonomists for standard genome sequencing and annotation.</title>
        <authorList>
            <consortium name="The Broad Institute Genomics Platform"/>
            <consortium name="The Broad Institute Genome Sequencing Center for Infectious Disease"/>
            <person name="Wu L."/>
            <person name="Ma J."/>
        </authorList>
    </citation>
    <scope>NUCLEOTIDE SEQUENCE [LARGE SCALE GENOMIC DNA]</scope>
    <source>
        <strain evidence="2">CECT 9128</strain>
    </source>
</reference>
<gene>
    <name evidence="1" type="ORF">ACFOS1_09270</name>
</gene>
<accession>A0ABV8H648</accession>
<dbReference type="Proteomes" id="UP001595793">
    <property type="component" value="Unassembled WGS sequence"/>
</dbReference>
<evidence type="ECO:0000313" key="2">
    <source>
        <dbReference type="Proteomes" id="UP001595793"/>
    </source>
</evidence>
<comment type="caution">
    <text evidence="1">The sequence shown here is derived from an EMBL/GenBank/DDBJ whole genome shotgun (WGS) entry which is preliminary data.</text>
</comment>
<dbReference type="RefSeq" id="WP_290233802.1">
    <property type="nucleotide sequence ID" value="NZ_JAUFPZ010000002.1"/>
</dbReference>
<dbReference type="EMBL" id="JBHSAS010000006">
    <property type="protein sequence ID" value="MFC4027589.1"/>
    <property type="molecule type" value="Genomic_DNA"/>
</dbReference>
<proteinExistence type="predicted"/>